<reference evidence="3" key="1">
    <citation type="submission" date="2016-03" db="EMBL/GenBank/DDBJ databases">
        <title>Mechanisms controlling the formation of the plant cell surface in tip-growing cells are functionally conserved among land plants.</title>
        <authorList>
            <person name="Honkanen S."/>
            <person name="Jones V.A."/>
            <person name="Morieri G."/>
            <person name="Champion C."/>
            <person name="Hetherington A.J."/>
            <person name="Kelly S."/>
            <person name="Saint-Marcoux D."/>
            <person name="Proust H."/>
            <person name="Prescott H."/>
            <person name="Dolan L."/>
        </authorList>
    </citation>
    <scope>NUCLEOTIDE SEQUENCE [LARGE SCALE GENOMIC DNA]</scope>
    <source>
        <tissue evidence="3">Whole gametophyte</tissue>
    </source>
</reference>
<evidence type="ECO:0000313" key="4">
    <source>
        <dbReference type="Proteomes" id="UP000077202"/>
    </source>
</evidence>
<dbReference type="EMBL" id="LVLJ01003355">
    <property type="protein sequence ID" value="OAE21663.1"/>
    <property type="molecule type" value="Genomic_DNA"/>
</dbReference>
<feature type="coiled-coil region" evidence="1">
    <location>
        <begin position="2021"/>
        <end position="2118"/>
    </location>
</feature>
<dbReference type="Proteomes" id="UP000077202">
    <property type="component" value="Unassembled WGS sequence"/>
</dbReference>
<comment type="caution">
    <text evidence="3">The sequence shown here is derived from an EMBL/GenBank/DDBJ whole genome shotgun (WGS) entry which is preliminary data.</text>
</comment>
<feature type="region of interest" description="Disordered" evidence="2">
    <location>
        <begin position="1711"/>
        <end position="1743"/>
    </location>
</feature>
<keyword evidence="1" id="KW-0175">Coiled coil</keyword>
<dbReference type="InterPro" id="IPR037490">
    <property type="entry name" value="WAP"/>
</dbReference>
<organism evidence="3 4">
    <name type="scientific">Marchantia polymorpha subsp. ruderalis</name>
    <dbReference type="NCBI Taxonomy" id="1480154"/>
    <lineage>
        <taxon>Eukaryota</taxon>
        <taxon>Viridiplantae</taxon>
        <taxon>Streptophyta</taxon>
        <taxon>Embryophyta</taxon>
        <taxon>Marchantiophyta</taxon>
        <taxon>Marchantiopsida</taxon>
        <taxon>Marchantiidae</taxon>
        <taxon>Marchantiales</taxon>
        <taxon>Marchantiaceae</taxon>
        <taxon>Marchantia</taxon>
    </lineage>
</organism>
<evidence type="ECO:0000256" key="2">
    <source>
        <dbReference type="SAM" id="MobiDB-lite"/>
    </source>
</evidence>
<sequence length="2247" mass="254541">MPEELRESGERAAAVAICLNPIYLRLHEFSVGHDSGGLNLAFPDGRELLLGRVAGAKAGPRTRHHYDFPFLMTPGDRGSSTSAFFFAPVSVRTLPSGARKFASSSTCARSWAWSDASPSSASIERGPECDAKYLHFRRIITRILSPFITPQYCSPLNIGTPTLCELVVYNSLTTAPPTPGVDFFSNATSSFSSQFGTGCSMGDHWTEPTSLLRASRVVPSVVDVVGLPHSQKSSESKESFRSFFLGRRWLDGGRFILRKGGHVDRYNGLQVLLPVSENSASATSSVVSRRTGSVKFSPAFVPTGSVVNLCQDFPCQPTILEEEFDVAVRDVNGLVLHTSPVLGFFDSHPEFSLQFYHNLPAWGCGIVDKGRALDMGGSQKPTRGKLHCIAAEGVAGETERTNLRTKRTNSPIEEDIEKYVCYTFATDAPDGWIEPNSNGLSFKEALAYFSGGGSKRIDALIPTEASVAMESSSSFSVRNLGLEEHHLKASEFSDREEFANGKVATDLLSGYGSWDQTCATMQSESEGSYEVGSSPVFDESFYMDPTKMKAELHATSDAMDEMVGKVAIKLMVAEAVLRGIASAVEVDASEAVDVIETELLKVKRELQDKDLTVIKLMNTLKQKEEELVKFVEDSRSKERRLVMDMLTERERILGKVKESDKYVAQKERELLKMAEHMVELSLNLAAESKRVNILEKQVREAKDAEAVKGRELLAMMEKTEQFRSEKETIVEMVKREARLKELRLTESLDEKEKVLNKHLETIRTLETQEQSLRKELDAHIQKELQLSETLAEKGRVISQQVQVMSTLETRGKQLSEELVVRSQKEQELTEIIAEKKEIISQHLQAISTLKAAEQQLREELDGWTQKELLTTESLVEKVTLVSEHVRSLESAEEDLKEQLYSQSMEVQSLTESLSGKEEQLKKYVETIKSLELAEMELRELVETQSQKERFLMGDLLEKDELIRKQLTTITTLESSEHGLRKEAQELREEVNKLLQSGKDTLEVLNKVRDAIKFHAETIEEKDRSLRFLQGEIELLNSKIEDLSSSNSILTEKLNGHKLEAESQRHQIVEQEAVIRESDFRCQELSLAEKRLQDELAALNSKVLQYVVAGQRAQEELREQSWKQEAEISLIMTIMEGRVVDIEREINLLGEESARNQAETVTFKSQTLQKRYLEFSNLRSSKAALEAKLVDAQAAIKLLEEITRKDVEELANKDLLLQQAASRISQLEEKLIVNEKLSQGLQKEMEEMKFRDENLTKQLRVSESTVQQVRHDLETITFQEQEVRARELQLQNLVEDLEGKVWRLEFENTFISSYMGNASQDVLNLVANVNKRLSTSSKTLVLLQHDLEAAGIELSKSRNEMDSLRSTNLDLSASVERMQNKVESYAVDMAEAKAGLHDQSAKSERMKAHVCELQCQIEGLQDELEFKLSRKEEEAMQLVSSIEECNWRSEVETFIVLGLAEGSIQKLMESLCHAREEIRNKSEDLVSLRREFEELSQKVRAQSSGISELKMALSNKTQELCTFKTDFVLQNAMQRDALVQEQSQAKEALKKIEELKRMKLTLLDRIQEEKLRWAQLEEALAEQKLKYQVEMDIVSTVMYEAGVSVTAKNLERDAEVARLLHNHAPSEDFKIADTSRNFGSGTDSTTCSIKGKPSRLKMETKVSGSPLSKVELLVRKNEELRREKEQLLTQKTDEIYKLKREFYKELERVKGERRKDYESDGSQKESPKSKSTKPRQQAFIGPDVKPNDAVAKLEKVVLDHEGKVSEMRGFWDAEKSALLDSLSQKENEIKELVSKLSSQSQAQRSDDFAQFEKVIADNERMVSETRALWDTEKSTLLESLAHKDDEIKALVSKLSSQSQAQNSDDFAKFEKVVADNERMVSEMRALWDAEKSTLLESLAQRDDEIKELVNKLSLKDEVRSSDDCAKLEKVVAYIERKVAETSARWDAEKSMLLESLSKRDEEIKELVSKLSLETEARSSDDYGRLEKAVSDLEKKDSEMRALWNTEKSVFEKQIQELGSNLIQALERERECLEGQARLEERLAAVEIERSRLKAMHEQEMENAASCFIKDLEVKTRQLSEAMKDAQEKNMQVVELGDVVRRVNNEVSVLKAEISSVRQKMEIGFAEEVQSYIASVQQLERGVTHRTKQYNLRLQRAHSLLNHLVRQFSLLASSETVHMQNLQNLTKAEAEVDLLGDEVDALMEVLEKVYTVLSHYHPVIQLYPGLADLAKVVRNEVLQRLRDSNDVSL</sequence>
<proteinExistence type="predicted"/>
<name>A0A176VML5_MARPO</name>
<feature type="coiled-coil region" evidence="1">
    <location>
        <begin position="1174"/>
        <end position="1236"/>
    </location>
</feature>
<gene>
    <name evidence="3" type="ORF">AXG93_4170s1040</name>
</gene>
<feature type="coiled-coil region" evidence="1">
    <location>
        <begin position="1534"/>
        <end position="1585"/>
    </location>
</feature>
<protein>
    <submittedName>
        <fullName evidence="3">Uncharacterized protein</fullName>
    </submittedName>
</protein>
<dbReference type="PANTHER" id="PTHR33883:SF10">
    <property type="entry name" value="WPP DOMAIN-ASSOCIATED PROTEIN"/>
    <property type="match status" value="1"/>
</dbReference>
<dbReference type="PANTHER" id="PTHR33883">
    <property type="entry name" value="WPP DOMAIN-ASSOCIATED PROTEIN"/>
    <property type="match status" value="1"/>
</dbReference>
<feature type="coiled-coil region" evidence="1">
    <location>
        <begin position="839"/>
        <end position="866"/>
    </location>
</feature>
<feature type="coiled-coil region" evidence="1">
    <location>
        <begin position="606"/>
        <end position="640"/>
    </location>
</feature>
<accession>A0A176VML5</accession>
<feature type="coiled-coil region" evidence="1">
    <location>
        <begin position="1774"/>
        <end position="1801"/>
    </location>
</feature>
<evidence type="ECO:0000313" key="3">
    <source>
        <dbReference type="EMBL" id="OAE21663.1"/>
    </source>
</evidence>
<feature type="coiled-coil region" evidence="1">
    <location>
        <begin position="969"/>
        <end position="1052"/>
    </location>
</feature>
<feature type="coiled-coil region" evidence="1">
    <location>
        <begin position="677"/>
        <end position="704"/>
    </location>
</feature>
<feature type="coiled-coil region" evidence="1">
    <location>
        <begin position="748"/>
        <end position="782"/>
    </location>
</feature>
<feature type="coiled-coil region" evidence="1">
    <location>
        <begin position="1669"/>
        <end position="1700"/>
    </location>
</feature>
<keyword evidence="4" id="KW-1185">Reference proteome</keyword>
<evidence type="ECO:0000256" key="1">
    <source>
        <dbReference type="SAM" id="Coils"/>
    </source>
</evidence>
<feature type="compositionally biased region" description="Basic and acidic residues" evidence="2">
    <location>
        <begin position="1711"/>
        <end position="1727"/>
    </location>
</feature>
<feature type="coiled-coil region" evidence="1">
    <location>
        <begin position="906"/>
        <end position="933"/>
    </location>
</feature>
<feature type="coiled-coil region" evidence="1">
    <location>
        <begin position="1346"/>
        <end position="1380"/>
    </location>
</feature>